<dbReference type="GO" id="GO:0030619">
    <property type="term" value="F:U1 snRNA binding"/>
    <property type="evidence" value="ECO:0007669"/>
    <property type="project" value="TreeGrafter"/>
</dbReference>
<dbReference type="Proteomes" id="UP000327013">
    <property type="component" value="Chromosome 3"/>
</dbReference>
<dbReference type="EMBL" id="CM017323">
    <property type="protein sequence ID" value="KAE8023555.1"/>
    <property type="molecule type" value="Genomic_DNA"/>
</dbReference>
<dbReference type="PANTHER" id="PTHR15197:SF0">
    <property type="entry name" value="COILIN"/>
    <property type="match status" value="1"/>
</dbReference>
<feature type="compositionally biased region" description="Basic and acidic residues" evidence="1">
    <location>
        <begin position="178"/>
        <end position="188"/>
    </location>
</feature>
<feature type="domain" description="Coilin tudor" evidence="2">
    <location>
        <begin position="336"/>
        <end position="392"/>
    </location>
</feature>
<feature type="compositionally biased region" description="Basic and acidic residues" evidence="1">
    <location>
        <begin position="204"/>
        <end position="228"/>
    </location>
</feature>
<protein>
    <recommendedName>
        <fullName evidence="2">Coilin tudor domain-containing protein</fullName>
    </recommendedName>
</protein>
<dbReference type="Pfam" id="PF23086">
    <property type="entry name" value="Tudor_Coilin"/>
    <property type="match status" value="1"/>
</dbReference>
<dbReference type="InterPro" id="IPR024822">
    <property type="entry name" value="Coilin"/>
</dbReference>
<feature type="compositionally biased region" description="Basic residues" evidence="1">
    <location>
        <begin position="122"/>
        <end position="139"/>
    </location>
</feature>
<feature type="region of interest" description="Disordered" evidence="1">
    <location>
        <begin position="115"/>
        <end position="250"/>
    </location>
</feature>
<evidence type="ECO:0000256" key="1">
    <source>
        <dbReference type="SAM" id="MobiDB-lite"/>
    </source>
</evidence>
<dbReference type="OrthoDB" id="74813at2759"/>
<dbReference type="GO" id="GO:0030620">
    <property type="term" value="F:U2 snRNA binding"/>
    <property type="evidence" value="ECO:0007669"/>
    <property type="project" value="TreeGrafter"/>
</dbReference>
<organism evidence="3 4">
    <name type="scientific">Carpinus fangiana</name>
    <dbReference type="NCBI Taxonomy" id="176857"/>
    <lineage>
        <taxon>Eukaryota</taxon>
        <taxon>Viridiplantae</taxon>
        <taxon>Streptophyta</taxon>
        <taxon>Embryophyta</taxon>
        <taxon>Tracheophyta</taxon>
        <taxon>Spermatophyta</taxon>
        <taxon>Magnoliopsida</taxon>
        <taxon>eudicotyledons</taxon>
        <taxon>Gunneridae</taxon>
        <taxon>Pentapetalae</taxon>
        <taxon>rosids</taxon>
        <taxon>fabids</taxon>
        <taxon>Fagales</taxon>
        <taxon>Betulaceae</taxon>
        <taxon>Carpinus</taxon>
    </lineage>
</organism>
<dbReference type="InterPro" id="IPR056398">
    <property type="entry name" value="Tudor_Coilin"/>
</dbReference>
<sequence length="529" mass="59975">MKASEGLRNLILRFRRASMESVRVRLEFKRRGVLAESQLTEGLRRTWLLLKPEIECISDLAAYLLHTFNLQESCPNGLVLSVCNSFFPNYRRKKNKVVTTHKCLVVTEDDQNDVHVKENGGLHHRRVLPKKSVRKHKSSKLSESSALESDEISNDTTKSTPHAKRFCQLQDNGEESVDVSHKPGETKKIPSRSARRKKAKRRWLREQVKAEKEKLLQGHTLKKDDEQSPVKGNQKVVEEHQQPDENSDEEDDIVPVVIKPGHIRFERLGKVDADRAIQQNQIPTENLQWHGITSKKKGQKWGIEKVASYKRNEWTSLNQESSEMLATEIETIANNPMDFDKLTPYTSVPKKGDVVAYRLIELSSSWTPELSAFRVGKISHYDPVSNRIKLVPPIGRKGGLIFAWRHGLDVKINYSSLLHIRIVKHGNLDSSAKPVTGRVNEVPVDNGTALSGFSISNNNKETPAPARENGEVNAWDEISEALNAKKSQLTREDGWSKEESSGKREWSYRAMRGSALGPTMALLRAQNEL</sequence>
<dbReference type="AlphaFoldDB" id="A0A5N6R413"/>
<keyword evidence="4" id="KW-1185">Reference proteome</keyword>
<evidence type="ECO:0000259" key="2">
    <source>
        <dbReference type="Pfam" id="PF23086"/>
    </source>
</evidence>
<proteinExistence type="predicted"/>
<evidence type="ECO:0000313" key="4">
    <source>
        <dbReference type="Proteomes" id="UP000327013"/>
    </source>
</evidence>
<dbReference type="GO" id="GO:0000387">
    <property type="term" value="P:spliceosomal snRNP assembly"/>
    <property type="evidence" value="ECO:0007669"/>
    <property type="project" value="TreeGrafter"/>
</dbReference>
<reference evidence="3 4" key="1">
    <citation type="submission" date="2019-06" db="EMBL/GenBank/DDBJ databases">
        <title>A chromosomal-level reference genome of Carpinus fangiana (Coryloideae, Betulaceae).</title>
        <authorList>
            <person name="Yang X."/>
            <person name="Wang Z."/>
            <person name="Zhang L."/>
            <person name="Hao G."/>
            <person name="Liu J."/>
            <person name="Yang Y."/>
        </authorList>
    </citation>
    <scope>NUCLEOTIDE SEQUENCE [LARGE SCALE GENOMIC DNA]</scope>
    <source>
        <strain evidence="3">Cfa_2016G</strain>
        <tissue evidence="3">Leaf</tissue>
    </source>
</reference>
<dbReference type="PANTHER" id="PTHR15197">
    <property type="entry name" value="COILIN P80"/>
    <property type="match status" value="1"/>
</dbReference>
<dbReference type="GO" id="GO:0015030">
    <property type="term" value="C:Cajal body"/>
    <property type="evidence" value="ECO:0007669"/>
    <property type="project" value="TreeGrafter"/>
</dbReference>
<feature type="compositionally biased region" description="Basic residues" evidence="1">
    <location>
        <begin position="189"/>
        <end position="203"/>
    </location>
</feature>
<gene>
    <name evidence="3" type="ORF">FH972_009235</name>
</gene>
<name>A0A5N6R413_9ROSI</name>
<accession>A0A5N6R413</accession>
<evidence type="ECO:0000313" key="3">
    <source>
        <dbReference type="EMBL" id="KAE8023555.1"/>
    </source>
</evidence>